<feature type="domain" description="Phosphoribosyltransferase" evidence="1">
    <location>
        <begin position="27"/>
        <end position="230"/>
    </location>
</feature>
<dbReference type="Pfam" id="PF14681">
    <property type="entry name" value="UPRTase"/>
    <property type="match status" value="1"/>
</dbReference>
<protein>
    <submittedName>
        <fullName evidence="2">Uracil phosphoribosyltransferase</fullName>
        <ecNumber evidence="2">2.4.2.9</ecNumber>
    </submittedName>
</protein>
<dbReference type="CDD" id="cd06223">
    <property type="entry name" value="PRTases_typeI"/>
    <property type="match status" value="1"/>
</dbReference>
<accession>A0ABW6S7N0</accession>
<evidence type="ECO:0000313" key="2">
    <source>
        <dbReference type="EMBL" id="MFF3572295.1"/>
    </source>
</evidence>
<keyword evidence="2" id="KW-0328">Glycosyltransferase</keyword>
<dbReference type="GO" id="GO:0004845">
    <property type="term" value="F:uracil phosphoribosyltransferase activity"/>
    <property type="evidence" value="ECO:0007669"/>
    <property type="project" value="UniProtKB-EC"/>
</dbReference>
<keyword evidence="2" id="KW-0808">Transferase</keyword>
<dbReference type="EMBL" id="JBIAQY010000013">
    <property type="protein sequence ID" value="MFF3572295.1"/>
    <property type="molecule type" value="Genomic_DNA"/>
</dbReference>
<evidence type="ECO:0000313" key="3">
    <source>
        <dbReference type="Proteomes" id="UP001601992"/>
    </source>
</evidence>
<proteinExistence type="predicted"/>
<comment type="caution">
    <text evidence="2">The sequence shown here is derived from an EMBL/GenBank/DDBJ whole genome shotgun (WGS) entry which is preliminary data.</text>
</comment>
<dbReference type="EC" id="2.4.2.9" evidence="2"/>
<keyword evidence="3" id="KW-1185">Reference proteome</keyword>
<dbReference type="NCBIfam" id="NF001097">
    <property type="entry name" value="PRK00129.1"/>
    <property type="match status" value="1"/>
</dbReference>
<dbReference type="InterPro" id="IPR000836">
    <property type="entry name" value="PRTase_dom"/>
</dbReference>
<dbReference type="RefSeq" id="WP_218008806.1">
    <property type="nucleotide sequence ID" value="NZ_JBIAQY010000013.1"/>
</dbReference>
<sequence length="238" mass="25858">MTTWTRPDIGPVDLDRYLDTTVFVLPPTPGLIALHTQARDATAGQEQFVRAAGRIIRLLLETALSHLDHQPHAVATPTGFVFEGVRAVQPELYAVTIPRAGDALEIGLREIRPDARFGKILIQRDPVTKHPTLLYRKLPPDIAGRQVLLLDPTIATGGTLLTAINELVAAGVEESDILVVNVLTCPEALATVLSRRPDIRIVTSHIDRTLTDQAFMQPGIGDFGDRYHGTVATATDTA</sequence>
<evidence type="ECO:0000259" key="1">
    <source>
        <dbReference type="Pfam" id="PF14681"/>
    </source>
</evidence>
<dbReference type="InterPro" id="IPR029057">
    <property type="entry name" value="PRTase-like"/>
</dbReference>
<reference evidence="2 3" key="1">
    <citation type="submission" date="2024-10" db="EMBL/GenBank/DDBJ databases">
        <title>The Natural Products Discovery Center: Release of the First 8490 Sequenced Strains for Exploring Actinobacteria Biosynthetic Diversity.</title>
        <authorList>
            <person name="Kalkreuter E."/>
            <person name="Kautsar S.A."/>
            <person name="Yang D."/>
            <person name="Bader C.D."/>
            <person name="Teijaro C.N."/>
            <person name="Fluegel L."/>
            <person name="Davis C.M."/>
            <person name="Simpson J.R."/>
            <person name="Lauterbach L."/>
            <person name="Steele A.D."/>
            <person name="Gui C."/>
            <person name="Meng S."/>
            <person name="Li G."/>
            <person name="Viehrig K."/>
            <person name="Ye F."/>
            <person name="Su P."/>
            <person name="Kiefer A.F."/>
            <person name="Nichols A."/>
            <person name="Cepeda A.J."/>
            <person name="Yan W."/>
            <person name="Fan B."/>
            <person name="Jiang Y."/>
            <person name="Adhikari A."/>
            <person name="Zheng C.-J."/>
            <person name="Schuster L."/>
            <person name="Cowan T.M."/>
            <person name="Smanski M.J."/>
            <person name="Chevrette M.G."/>
            <person name="De Carvalho L.P.S."/>
            <person name="Shen B."/>
        </authorList>
    </citation>
    <scope>NUCLEOTIDE SEQUENCE [LARGE SCALE GENOMIC DNA]</scope>
    <source>
        <strain evidence="2 3">NPDC002593</strain>
    </source>
</reference>
<organism evidence="2 3">
    <name type="scientific">Nocardia jiangxiensis</name>
    <dbReference type="NCBI Taxonomy" id="282685"/>
    <lineage>
        <taxon>Bacteria</taxon>
        <taxon>Bacillati</taxon>
        <taxon>Actinomycetota</taxon>
        <taxon>Actinomycetes</taxon>
        <taxon>Mycobacteriales</taxon>
        <taxon>Nocardiaceae</taxon>
        <taxon>Nocardia</taxon>
    </lineage>
</organism>
<dbReference type="SUPFAM" id="SSF53271">
    <property type="entry name" value="PRTase-like"/>
    <property type="match status" value="1"/>
</dbReference>
<dbReference type="Proteomes" id="UP001601992">
    <property type="component" value="Unassembled WGS sequence"/>
</dbReference>
<dbReference type="Gene3D" id="3.40.50.2020">
    <property type="match status" value="1"/>
</dbReference>
<gene>
    <name evidence="2" type="primary">upp</name>
    <name evidence="2" type="ORF">ACFYXQ_31430</name>
</gene>
<name>A0ABW6S7N0_9NOCA</name>